<evidence type="ECO:0000313" key="12">
    <source>
        <dbReference type="Proteomes" id="UP000468943"/>
    </source>
</evidence>
<proteinExistence type="inferred from homology"/>
<dbReference type="Gene3D" id="1.10.10.350">
    <property type="match status" value="1"/>
</dbReference>
<organism evidence="11 12">
    <name type="scientific">Pontixanthobacter gangjinensis</name>
    <dbReference type="NCBI Taxonomy" id="1028742"/>
    <lineage>
        <taxon>Bacteria</taxon>
        <taxon>Pseudomonadati</taxon>
        <taxon>Pseudomonadota</taxon>
        <taxon>Alphaproteobacteria</taxon>
        <taxon>Sphingomonadales</taxon>
        <taxon>Erythrobacteraceae</taxon>
        <taxon>Pontixanthobacter</taxon>
    </lineage>
</organism>
<dbReference type="PROSITE" id="PS00178">
    <property type="entry name" value="AA_TRNA_LIGASE_I"/>
    <property type="match status" value="1"/>
</dbReference>
<dbReference type="OrthoDB" id="9807503at2"/>
<dbReference type="AlphaFoldDB" id="A0A6I4SKU2"/>
<dbReference type="InterPro" id="IPR000924">
    <property type="entry name" value="Glu/Gln-tRNA-synth"/>
</dbReference>
<feature type="domain" description="Aminoacyl-tRNA synthetase class I anticodon-binding" evidence="10">
    <location>
        <begin position="388"/>
        <end position="454"/>
    </location>
</feature>
<keyword evidence="12" id="KW-1185">Reference proteome</keyword>
<dbReference type="NCBIfam" id="TIGR00464">
    <property type="entry name" value="gltX_bact"/>
    <property type="match status" value="1"/>
</dbReference>
<dbReference type="RefSeq" id="WP_160598970.1">
    <property type="nucleotide sequence ID" value="NZ_WTYS01000001.1"/>
</dbReference>
<dbReference type="GO" id="GO:0005737">
    <property type="term" value="C:cytoplasm"/>
    <property type="evidence" value="ECO:0007669"/>
    <property type="project" value="UniProtKB-SubCell"/>
</dbReference>
<accession>A0A6I4SKU2</accession>
<evidence type="ECO:0000256" key="5">
    <source>
        <dbReference type="ARBA" id="ARBA00022840"/>
    </source>
</evidence>
<protein>
    <recommendedName>
        <fullName evidence="8">Glutamate--tRNA ligase</fullName>
        <ecNumber evidence="8">6.1.1.17</ecNumber>
    </recommendedName>
    <alternativeName>
        <fullName evidence="8">Glutamyl-tRNA synthetase</fullName>
        <shortName evidence="8">GluRS</shortName>
    </alternativeName>
</protein>
<evidence type="ECO:0000256" key="1">
    <source>
        <dbReference type="ARBA" id="ARBA00007894"/>
    </source>
</evidence>
<feature type="binding site" evidence="8">
    <location>
        <position position="256"/>
    </location>
    <ligand>
        <name>ATP</name>
        <dbReference type="ChEBI" id="CHEBI:30616"/>
    </ligand>
</feature>
<evidence type="ECO:0000256" key="2">
    <source>
        <dbReference type="ARBA" id="ARBA00022490"/>
    </source>
</evidence>
<dbReference type="PANTHER" id="PTHR43311:SF2">
    <property type="entry name" value="GLUTAMATE--TRNA LIGASE, MITOCHONDRIAL-RELATED"/>
    <property type="match status" value="1"/>
</dbReference>
<dbReference type="GO" id="GO:0005524">
    <property type="term" value="F:ATP binding"/>
    <property type="evidence" value="ECO:0007669"/>
    <property type="project" value="UniProtKB-UniRule"/>
</dbReference>
<dbReference type="InterPro" id="IPR045462">
    <property type="entry name" value="aa-tRNA-synth_I_cd-bd"/>
</dbReference>
<evidence type="ECO:0000256" key="8">
    <source>
        <dbReference type="HAMAP-Rule" id="MF_00022"/>
    </source>
</evidence>
<sequence>MTETITRFAPSPTGRLHVGNIRTALHNWMLAKKLGGKFMLRIDDTDPERSKEEYVDAIRADLAWLGIHPDGEERQSARLSIYEDAFEKLRDAGRIYRCYETSQELDLKRKVQLGRGKPPIYDRAGLELSDADHAAMEAEGKAPHWRFKLDHDDPIAWEDLVRGPQKFDPATLSDPVIRREDGSWLYMLPSAADDIEMGITDVLRGEDHVSNTAVQLQMFTALRDAGFGPIDCPIATRWPHFAHEALLVGKEGKLSKRLGSLGCDAFRERDIEPQAIIALLARLGTSQPVEPIANVAALIDSFALETFGRAPAKFDDTELDRINTAIVHQMEYEVVKDRLPEGMGEEAWHAIRPNLETVSGAQDYWKIVTGPIELPEFSDDDRTYLAAAAAALDFTAGDPWHALTGTLKESTGRKGKELFMPLRQALTGQNHGPDMGELLPVLGEDVARRRLERAAA</sequence>
<feature type="short sequence motif" description="'KMSKS' region" evidence="8">
    <location>
        <begin position="253"/>
        <end position="257"/>
    </location>
</feature>
<evidence type="ECO:0000256" key="4">
    <source>
        <dbReference type="ARBA" id="ARBA00022741"/>
    </source>
</evidence>
<evidence type="ECO:0000259" key="9">
    <source>
        <dbReference type="Pfam" id="PF00749"/>
    </source>
</evidence>
<feature type="domain" description="Glutamyl/glutaminyl-tRNA synthetase class Ib catalytic" evidence="9">
    <location>
        <begin position="6"/>
        <end position="320"/>
    </location>
</feature>
<comment type="function">
    <text evidence="8">Catalyzes the attachment of glutamate to tRNA(Glu) in a two-step reaction: glutamate is first activated by ATP to form Glu-AMP and then transferred to the acceptor end of tRNA(Glu).</text>
</comment>
<comment type="subunit">
    <text evidence="8">Monomer.</text>
</comment>
<comment type="caution">
    <text evidence="8">Lacks conserved residue(s) required for the propagation of feature annotation.</text>
</comment>
<dbReference type="SUPFAM" id="SSF48163">
    <property type="entry name" value="An anticodon-binding domain of class I aminoacyl-tRNA synthetases"/>
    <property type="match status" value="1"/>
</dbReference>
<evidence type="ECO:0000256" key="3">
    <source>
        <dbReference type="ARBA" id="ARBA00022598"/>
    </source>
</evidence>
<keyword evidence="2 8" id="KW-0963">Cytoplasm</keyword>
<keyword evidence="5 8" id="KW-0067">ATP-binding</keyword>
<dbReference type="Gene3D" id="3.40.50.620">
    <property type="entry name" value="HUPs"/>
    <property type="match status" value="1"/>
</dbReference>
<dbReference type="EMBL" id="WTYS01000001">
    <property type="protein sequence ID" value="MXO55412.1"/>
    <property type="molecule type" value="Genomic_DNA"/>
</dbReference>
<dbReference type="Proteomes" id="UP000468943">
    <property type="component" value="Unassembled WGS sequence"/>
</dbReference>
<dbReference type="Pfam" id="PF00749">
    <property type="entry name" value="tRNA-synt_1c"/>
    <property type="match status" value="1"/>
</dbReference>
<evidence type="ECO:0000256" key="6">
    <source>
        <dbReference type="ARBA" id="ARBA00022917"/>
    </source>
</evidence>
<comment type="subcellular location">
    <subcellularLocation>
        <location evidence="8">Cytoplasm</location>
    </subcellularLocation>
</comment>
<comment type="caution">
    <text evidence="11">The sequence shown here is derived from an EMBL/GenBank/DDBJ whole genome shotgun (WGS) entry which is preliminary data.</text>
</comment>
<evidence type="ECO:0000313" key="11">
    <source>
        <dbReference type="EMBL" id="MXO55412.1"/>
    </source>
</evidence>
<dbReference type="InterPro" id="IPR008925">
    <property type="entry name" value="aa_tRNA-synth_I_cd-bd_sf"/>
</dbReference>
<reference evidence="11 12" key="1">
    <citation type="submission" date="2019-12" db="EMBL/GenBank/DDBJ databases">
        <title>Genomic-based taxomic classification of the family Erythrobacteraceae.</title>
        <authorList>
            <person name="Xu L."/>
        </authorList>
    </citation>
    <scope>NUCLEOTIDE SEQUENCE [LARGE SCALE GENOMIC DNA]</scope>
    <source>
        <strain evidence="11 12">JCM 17802</strain>
    </source>
</reference>
<keyword evidence="7 8" id="KW-0030">Aminoacyl-tRNA synthetase</keyword>
<name>A0A6I4SKU2_9SPHN</name>
<dbReference type="GO" id="GO:0000049">
    <property type="term" value="F:tRNA binding"/>
    <property type="evidence" value="ECO:0007669"/>
    <property type="project" value="InterPro"/>
</dbReference>
<dbReference type="InterPro" id="IPR004527">
    <property type="entry name" value="Glu-tRNA-ligase_bac/mito"/>
</dbReference>
<evidence type="ECO:0000259" key="10">
    <source>
        <dbReference type="Pfam" id="PF19269"/>
    </source>
</evidence>
<dbReference type="SUPFAM" id="SSF52374">
    <property type="entry name" value="Nucleotidylyl transferase"/>
    <property type="match status" value="1"/>
</dbReference>
<gene>
    <name evidence="8" type="primary">gltX</name>
    <name evidence="11" type="ORF">GRI36_00820</name>
</gene>
<dbReference type="PANTHER" id="PTHR43311">
    <property type="entry name" value="GLUTAMATE--TRNA LIGASE"/>
    <property type="match status" value="1"/>
</dbReference>
<keyword evidence="6 8" id="KW-0648">Protein biosynthesis</keyword>
<dbReference type="EC" id="6.1.1.17" evidence="8"/>
<dbReference type="InterPro" id="IPR049940">
    <property type="entry name" value="GluQ/Sye"/>
</dbReference>
<keyword evidence="4 8" id="KW-0547">Nucleotide-binding</keyword>
<keyword evidence="3 8" id="KW-0436">Ligase</keyword>
<dbReference type="GO" id="GO:0004818">
    <property type="term" value="F:glutamate-tRNA ligase activity"/>
    <property type="evidence" value="ECO:0007669"/>
    <property type="project" value="UniProtKB-UniRule"/>
</dbReference>
<dbReference type="InterPro" id="IPR014729">
    <property type="entry name" value="Rossmann-like_a/b/a_fold"/>
</dbReference>
<dbReference type="InterPro" id="IPR020058">
    <property type="entry name" value="Glu/Gln-tRNA-synth_Ib_cat-dom"/>
</dbReference>
<comment type="similarity">
    <text evidence="1 8">Belongs to the class-I aminoacyl-tRNA synthetase family. Glutamate--tRNA ligase type 1 subfamily.</text>
</comment>
<dbReference type="Pfam" id="PF19269">
    <property type="entry name" value="Anticodon_2"/>
    <property type="match status" value="1"/>
</dbReference>
<dbReference type="PRINTS" id="PR00987">
    <property type="entry name" value="TRNASYNTHGLU"/>
</dbReference>
<comment type="catalytic activity">
    <reaction evidence="8">
        <text>tRNA(Glu) + L-glutamate + ATP = L-glutamyl-tRNA(Glu) + AMP + diphosphate</text>
        <dbReference type="Rhea" id="RHEA:23540"/>
        <dbReference type="Rhea" id="RHEA-COMP:9663"/>
        <dbReference type="Rhea" id="RHEA-COMP:9680"/>
        <dbReference type="ChEBI" id="CHEBI:29985"/>
        <dbReference type="ChEBI" id="CHEBI:30616"/>
        <dbReference type="ChEBI" id="CHEBI:33019"/>
        <dbReference type="ChEBI" id="CHEBI:78442"/>
        <dbReference type="ChEBI" id="CHEBI:78520"/>
        <dbReference type="ChEBI" id="CHEBI:456215"/>
        <dbReference type="EC" id="6.1.1.17"/>
    </reaction>
</comment>
<dbReference type="InterPro" id="IPR001412">
    <property type="entry name" value="aa-tRNA-synth_I_CS"/>
</dbReference>
<evidence type="ECO:0000256" key="7">
    <source>
        <dbReference type="ARBA" id="ARBA00023146"/>
    </source>
</evidence>
<dbReference type="InterPro" id="IPR020751">
    <property type="entry name" value="aa-tRNA-synth_I_codon-bd_sub2"/>
</dbReference>
<dbReference type="GO" id="GO:0006424">
    <property type="term" value="P:glutamyl-tRNA aminoacylation"/>
    <property type="evidence" value="ECO:0007669"/>
    <property type="project" value="UniProtKB-UniRule"/>
</dbReference>
<feature type="short sequence motif" description="'HIGH' region" evidence="8">
    <location>
        <begin position="10"/>
        <end position="20"/>
    </location>
</feature>
<dbReference type="HAMAP" id="MF_00022">
    <property type="entry name" value="Glu_tRNA_synth_type1"/>
    <property type="match status" value="1"/>
</dbReference>